<dbReference type="PANTHER" id="PTHR45527">
    <property type="entry name" value="NONRIBOSOMAL PEPTIDE SYNTHETASE"/>
    <property type="match status" value="1"/>
</dbReference>
<accession>A0A4S4AVV5</accession>
<dbReference type="PRINTS" id="PR00154">
    <property type="entry name" value="AMPBINDING"/>
</dbReference>
<protein>
    <submittedName>
        <fullName evidence="4">Amino acid adenylation domain-containing protein</fullName>
    </submittedName>
</protein>
<comment type="caution">
    <text evidence="4">The sequence shown here is derived from an EMBL/GenBank/DDBJ whole genome shotgun (WGS) entry which is preliminary data.</text>
</comment>
<dbReference type="Gene3D" id="3.40.50.12780">
    <property type="entry name" value="N-terminal domain of ligase-like"/>
    <property type="match status" value="1"/>
</dbReference>
<proteinExistence type="predicted"/>
<dbReference type="AlphaFoldDB" id="A0A4S4AVV5"/>
<organism evidence="4 5">
    <name type="scientific">Pseudothauera rhizosphaerae</name>
    <dbReference type="NCBI Taxonomy" id="2565932"/>
    <lineage>
        <taxon>Bacteria</taxon>
        <taxon>Pseudomonadati</taxon>
        <taxon>Pseudomonadota</taxon>
        <taxon>Betaproteobacteria</taxon>
        <taxon>Rhodocyclales</taxon>
        <taxon>Zoogloeaceae</taxon>
        <taxon>Pseudothauera</taxon>
    </lineage>
</organism>
<dbReference type="CDD" id="cd05930">
    <property type="entry name" value="A_NRPS"/>
    <property type="match status" value="1"/>
</dbReference>
<dbReference type="EMBL" id="SSOD01000004">
    <property type="protein sequence ID" value="THF62696.1"/>
    <property type="molecule type" value="Genomic_DNA"/>
</dbReference>
<dbReference type="FunFam" id="3.40.50.980:FF:000001">
    <property type="entry name" value="Non-ribosomal peptide synthetase"/>
    <property type="match status" value="1"/>
</dbReference>
<dbReference type="InterPro" id="IPR000873">
    <property type="entry name" value="AMP-dep_synth/lig_dom"/>
</dbReference>
<dbReference type="NCBIfam" id="TIGR01733">
    <property type="entry name" value="AA-adenyl-dom"/>
    <property type="match status" value="1"/>
</dbReference>
<gene>
    <name evidence="4" type="ORF">E6O51_06985</name>
</gene>
<dbReference type="RefSeq" id="WP_136384249.1">
    <property type="nucleotide sequence ID" value="NZ_SSOD01000004.1"/>
</dbReference>
<feature type="domain" description="AMP-binding enzyme C-terminal" evidence="3">
    <location>
        <begin position="434"/>
        <end position="509"/>
    </location>
</feature>
<evidence type="ECO:0000256" key="1">
    <source>
        <dbReference type="SAM" id="MobiDB-lite"/>
    </source>
</evidence>
<sequence length="519" mass="56624">MAAPRPLHRALADSAARHPERPAVIEPEGGTLSYREFDALAGRLRDRLAALGVGPGDRVGIYLRKSIDAVVAIFGILKAGAAYVPVDPDAPPARNAYIMHNCAVKAVIVEERRREQFAAEFAALGELPPLIVTEGTGGGAPLARALDAAGAARPLADADNAPGDLAYILYTSGSTGRPKGVMLSHENATSFVDWCSGLFTPGPEDRFSSHAPFHFDLSILDIHVAIEHGAALVLIPEERGKDPLHLARLIAEQRITAWYSAPSILSLIAQFGRLPEHDCSALRLVLFAGEVFPVKHLRTLCEQLPGPRYFNLYGPTETNVCTWYEVVPPVPPERTAPYPIGRVCAHLQGKVVDEKDHPVAAGQEGELCITGRGVMQGYWALPEQTAQGFLVDADGTRWYRTGDIVVEGVDGELTYRGRRDRMVKRRGYRVELGEIEAGLYRHPQIKEAAVVALPDAEAGVRITAFLASRDGQPLSLIALKRFCAEQLPLYMIPDQFSWLDALPRTSTDKTDYQRLKEVA</sequence>
<dbReference type="GO" id="GO:0044550">
    <property type="term" value="P:secondary metabolite biosynthetic process"/>
    <property type="evidence" value="ECO:0007669"/>
    <property type="project" value="TreeGrafter"/>
</dbReference>
<dbReference type="Proteomes" id="UP000307956">
    <property type="component" value="Unassembled WGS sequence"/>
</dbReference>
<keyword evidence="5" id="KW-1185">Reference proteome</keyword>
<evidence type="ECO:0000259" key="3">
    <source>
        <dbReference type="Pfam" id="PF13193"/>
    </source>
</evidence>
<dbReference type="PANTHER" id="PTHR45527:SF1">
    <property type="entry name" value="FATTY ACID SYNTHASE"/>
    <property type="match status" value="1"/>
</dbReference>
<dbReference type="OrthoDB" id="6297021at2"/>
<evidence type="ECO:0000313" key="5">
    <source>
        <dbReference type="Proteomes" id="UP000307956"/>
    </source>
</evidence>
<reference evidence="4 5" key="1">
    <citation type="submission" date="2019-04" db="EMBL/GenBank/DDBJ databases">
        <title>Azoarcus rhizosphaerae sp. nov. isolated from rhizosphere of Ficus religiosa.</title>
        <authorList>
            <person name="Lin S.-Y."/>
            <person name="Hameed A."/>
            <person name="Hsu Y.-H."/>
            <person name="Young C.-C."/>
        </authorList>
    </citation>
    <scope>NUCLEOTIDE SEQUENCE [LARGE SCALE GENOMIC DNA]</scope>
    <source>
        <strain evidence="4 5">CC-YHH848</strain>
    </source>
</reference>
<dbReference type="Pfam" id="PF13193">
    <property type="entry name" value="AMP-binding_C"/>
    <property type="match status" value="1"/>
</dbReference>
<dbReference type="InterPro" id="IPR042099">
    <property type="entry name" value="ANL_N_sf"/>
</dbReference>
<dbReference type="Pfam" id="PF00501">
    <property type="entry name" value="AMP-binding"/>
    <property type="match status" value="1"/>
</dbReference>
<dbReference type="GO" id="GO:0031177">
    <property type="term" value="F:phosphopantetheine binding"/>
    <property type="evidence" value="ECO:0007669"/>
    <property type="project" value="TreeGrafter"/>
</dbReference>
<dbReference type="InterPro" id="IPR010071">
    <property type="entry name" value="AA_adenyl_dom"/>
</dbReference>
<dbReference type="Gene3D" id="3.30.300.30">
    <property type="match status" value="1"/>
</dbReference>
<dbReference type="GO" id="GO:0005737">
    <property type="term" value="C:cytoplasm"/>
    <property type="evidence" value="ECO:0007669"/>
    <property type="project" value="TreeGrafter"/>
</dbReference>
<feature type="region of interest" description="Disordered" evidence="1">
    <location>
        <begin position="1"/>
        <end position="21"/>
    </location>
</feature>
<dbReference type="SUPFAM" id="SSF56801">
    <property type="entry name" value="Acetyl-CoA synthetase-like"/>
    <property type="match status" value="1"/>
</dbReference>
<dbReference type="GO" id="GO:0043041">
    <property type="term" value="P:amino acid activation for nonribosomal peptide biosynthetic process"/>
    <property type="evidence" value="ECO:0007669"/>
    <property type="project" value="TreeGrafter"/>
</dbReference>
<dbReference type="InterPro" id="IPR020459">
    <property type="entry name" value="AMP-binding"/>
</dbReference>
<feature type="domain" description="AMP-dependent synthetase/ligase" evidence="2">
    <location>
        <begin position="12"/>
        <end position="379"/>
    </location>
</feature>
<dbReference type="InterPro" id="IPR025110">
    <property type="entry name" value="AMP-bd_C"/>
</dbReference>
<dbReference type="PROSITE" id="PS00455">
    <property type="entry name" value="AMP_BINDING"/>
    <property type="match status" value="1"/>
</dbReference>
<evidence type="ECO:0000259" key="2">
    <source>
        <dbReference type="Pfam" id="PF00501"/>
    </source>
</evidence>
<dbReference type="InterPro" id="IPR020845">
    <property type="entry name" value="AMP-binding_CS"/>
</dbReference>
<name>A0A4S4AVV5_9RHOO</name>
<evidence type="ECO:0000313" key="4">
    <source>
        <dbReference type="EMBL" id="THF62696.1"/>
    </source>
</evidence>
<dbReference type="InterPro" id="IPR045851">
    <property type="entry name" value="AMP-bd_C_sf"/>
</dbReference>